<protein>
    <submittedName>
        <fullName evidence="1">20116_t:CDS:1</fullName>
    </submittedName>
</protein>
<dbReference type="Proteomes" id="UP000789901">
    <property type="component" value="Unassembled WGS sequence"/>
</dbReference>
<proteinExistence type="predicted"/>
<reference evidence="1 2" key="1">
    <citation type="submission" date="2021-06" db="EMBL/GenBank/DDBJ databases">
        <authorList>
            <person name="Kallberg Y."/>
            <person name="Tangrot J."/>
            <person name="Rosling A."/>
        </authorList>
    </citation>
    <scope>NUCLEOTIDE SEQUENCE [LARGE SCALE GENOMIC DNA]</scope>
    <source>
        <strain evidence="1 2">120-4 pot B 10/14</strain>
    </source>
</reference>
<dbReference type="EMBL" id="CAJVQB010010169">
    <property type="protein sequence ID" value="CAG8737309.1"/>
    <property type="molecule type" value="Genomic_DNA"/>
</dbReference>
<accession>A0ABN7V7Z7</accession>
<evidence type="ECO:0000313" key="2">
    <source>
        <dbReference type="Proteomes" id="UP000789901"/>
    </source>
</evidence>
<comment type="caution">
    <text evidence="1">The sequence shown here is derived from an EMBL/GenBank/DDBJ whole genome shotgun (WGS) entry which is preliminary data.</text>
</comment>
<feature type="non-terminal residue" evidence="1">
    <location>
        <position position="1"/>
    </location>
</feature>
<keyword evidence="2" id="KW-1185">Reference proteome</keyword>
<name>A0ABN7V7Z7_GIGMA</name>
<gene>
    <name evidence="1" type="ORF">GMARGA_LOCUS15004</name>
</gene>
<organism evidence="1 2">
    <name type="scientific">Gigaspora margarita</name>
    <dbReference type="NCBI Taxonomy" id="4874"/>
    <lineage>
        <taxon>Eukaryota</taxon>
        <taxon>Fungi</taxon>
        <taxon>Fungi incertae sedis</taxon>
        <taxon>Mucoromycota</taxon>
        <taxon>Glomeromycotina</taxon>
        <taxon>Glomeromycetes</taxon>
        <taxon>Diversisporales</taxon>
        <taxon>Gigasporaceae</taxon>
        <taxon>Gigaspora</taxon>
    </lineage>
</organism>
<evidence type="ECO:0000313" key="1">
    <source>
        <dbReference type="EMBL" id="CAG8737309.1"/>
    </source>
</evidence>
<sequence>TINLCINENNCNNYNNNKEKFEELSGLLGYALINSYTYEELYGNPLWYEKITYAN</sequence>